<dbReference type="Proteomes" id="UP000094329">
    <property type="component" value="Unassembled WGS sequence"/>
</dbReference>
<dbReference type="Pfam" id="PF22479">
    <property type="entry name" value="Pam3_gp18"/>
    <property type="match status" value="1"/>
</dbReference>
<name>A0ABX2ZYU3_9GAMM</name>
<evidence type="ECO:0000313" key="2">
    <source>
        <dbReference type="EMBL" id="ODN41182.1"/>
    </source>
</evidence>
<proteinExistence type="predicted"/>
<keyword evidence="3" id="KW-1185">Reference proteome</keyword>
<dbReference type="RefSeq" id="WP_069314319.1">
    <property type="nucleotide sequence ID" value="NZ_MDTU01000005.1"/>
</dbReference>
<dbReference type="InterPro" id="IPR054252">
    <property type="entry name" value="Pam3_gp18"/>
</dbReference>
<organism evidence="2 3">
    <name type="scientific">Piscirickettsia litoralis</name>
    <dbReference type="NCBI Taxonomy" id="1891921"/>
    <lineage>
        <taxon>Bacteria</taxon>
        <taxon>Pseudomonadati</taxon>
        <taxon>Pseudomonadota</taxon>
        <taxon>Gammaproteobacteria</taxon>
        <taxon>Thiotrichales</taxon>
        <taxon>Piscirickettsiaceae</taxon>
        <taxon>Piscirickettsia</taxon>
    </lineage>
</organism>
<comment type="caution">
    <text evidence="2">The sequence shown here is derived from an EMBL/GenBank/DDBJ whole genome shotgun (WGS) entry which is preliminary data.</text>
</comment>
<evidence type="ECO:0000259" key="1">
    <source>
        <dbReference type="Pfam" id="PF22479"/>
    </source>
</evidence>
<dbReference type="EMBL" id="MDTU01000005">
    <property type="protein sequence ID" value="ODN41182.1"/>
    <property type="molecule type" value="Genomic_DNA"/>
</dbReference>
<reference evidence="2 3" key="1">
    <citation type="submission" date="2016-08" db="EMBL/GenBank/DDBJ databases">
        <title>Draft genome sequence of Candidatus Piscirickettsia litoralis, from seawater.</title>
        <authorList>
            <person name="Wan X."/>
            <person name="Lee A.J."/>
            <person name="Hou S."/>
            <person name="Donachie S.P."/>
        </authorList>
    </citation>
    <scope>NUCLEOTIDE SEQUENCE [LARGE SCALE GENOMIC DNA]</scope>
    <source>
        <strain evidence="2 3">Y2</strain>
    </source>
</reference>
<feature type="domain" description="Cyanophage baseplate Pam3 plug gp18" evidence="1">
    <location>
        <begin position="1"/>
        <end position="102"/>
    </location>
</feature>
<sequence length="110" mass="12535">MIEIPLSSKLPNYTQTTSLEGTAYKFDVRWNTRDETWRISIADTDGNAILSGLKLLPYSPLIQRYKLTNFISGELVGINTANQYEPPTRNNLGTDFKLFYLTQDEINEAV</sequence>
<evidence type="ECO:0000313" key="3">
    <source>
        <dbReference type="Proteomes" id="UP000094329"/>
    </source>
</evidence>
<gene>
    <name evidence="2" type="ORF">BGC07_17365</name>
</gene>
<accession>A0ABX2ZYU3</accession>
<protein>
    <recommendedName>
        <fullName evidence="1">Cyanophage baseplate Pam3 plug gp18 domain-containing protein</fullName>
    </recommendedName>
</protein>